<gene>
    <name evidence="5" type="ORF">W822_00625</name>
</gene>
<evidence type="ECO:0000313" key="6">
    <source>
        <dbReference type="Proteomes" id="UP000018733"/>
    </source>
</evidence>
<keyword evidence="6" id="KW-1185">Reference proteome</keyword>
<dbReference type="PANTHER" id="PTHR43537">
    <property type="entry name" value="TRANSCRIPTIONAL REGULATOR, GNTR FAMILY"/>
    <property type="match status" value="1"/>
</dbReference>
<dbReference type="GO" id="GO:0003700">
    <property type="term" value="F:DNA-binding transcription factor activity"/>
    <property type="evidence" value="ECO:0007669"/>
    <property type="project" value="InterPro"/>
</dbReference>
<keyword evidence="1" id="KW-0805">Transcription regulation</keyword>
<evidence type="ECO:0000256" key="2">
    <source>
        <dbReference type="ARBA" id="ARBA00023125"/>
    </source>
</evidence>
<dbReference type="Gene3D" id="1.10.10.10">
    <property type="entry name" value="Winged helix-like DNA-binding domain superfamily/Winged helix DNA-binding domain"/>
    <property type="match status" value="1"/>
</dbReference>
<proteinExistence type="predicted"/>
<keyword evidence="2" id="KW-0238">DNA-binding</keyword>
<dbReference type="SUPFAM" id="SSF46785">
    <property type="entry name" value="Winged helix' DNA-binding domain"/>
    <property type="match status" value="1"/>
</dbReference>
<dbReference type="EMBL" id="AYXT01000001">
    <property type="protein sequence ID" value="ETF03762.1"/>
    <property type="molecule type" value="Genomic_DNA"/>
</dbReference>
<dbReference type="InterPro" id="IPR036388">
    <property type="entry name" value="WH-like_DNA-bd_sf"/>
</dbReference>
<dbReference type="InterPro" id="IPR036390">
    <property type="entry name" value="WH_DNA-bd_sf"/>
</dbReference>
<accession>V8QVT3</accession>
<evidence type="ECO:0000256" key="3">
    <source>
        <dbReference type="ARBA" id="ARBA00023163"/>
    </source>
</evidence>
<dbReference type="SMART" id="SM00345">
    <property type="entry name" value="HTH_GNTR"/>
    <property type="match status" value="1"/>
</dbReference>
<dbReference type="Gene3D" id="1.20.120.530">
    <property type="entry name" value="GntR ligand-binding domain-like"/>
    <property type="match status" value="1"/>
</dbReference>
<keyword evidence="3" id="KW-0804">Transcription</keyword>
<dbReference type="STRING" id="1424334.W822_00625"/>
<dbReference type="PRINTS" id="PR00035">
    <property type="entry name" value="HTHGNTR"/>
</dbReference>
<sequence length="252" mass="27764">MDKELKPVYRPVKTPRAFENVCDQIRAQLESGALQHGDKLPPERELAERFGVSRNVLREALRSLEIAGLISLKKGGTGGSFITGGDPKIVSRAFKDVLVTGGMTLSEFTEARILILNDIIRLACDRATEEDFVALEENIERTDEFTQSGDAKGRLELAEDFYRLLAAAGKNKVLGVSIDALTEILMQFLASADKPHISLLIDSRKQFMKHLRARDAAKASKAMTTYLAGLHQHLLTASARKSTLAQKRAKSS</sequence>
<dbReference type="SMART" id="SM00895">
    <property type="entry name" value="FCD"/>
    <property type="match status" value="1"/>
</dbReference>
<dbReference type="PROSITE" id="PS50949">
    <property type="entry name" value="HTH_GNTR"/>
    <property type="match status" value="1"/>
</dbReference>
<dbReference type="AlphaFoldDB" id="V8QVT3"/>
<feature type="domain" description="HTH gntR-type" evidence="4">
    <location>
        <begin position="15"/>
        <end position="85"/>
    </location>
</feature>
<dbReference type="InterPro" id="IPR000524">
    <property type="entry name" value="Tscrpt_reg_HTH_GntR"/>
</dbReference>
<protein>
    <submittedName>
        <fullName evidence="5">GntR family transcriptional regulator</fullName>
    </submittedName>
</protein>
<dbReference type="GO" id="GO:0003677">
    <property type="term" value="F:DNA binding"/>
    <property type="evidence" value="ECO:0007669"/>
    <property type="project" value="UniProtKB-KW"/>
</dbReference>
<dbReference type="PANTHER" id="PTHR43537:SF5">
    <property type="entry name" value="UXU OPERON TRANSCRIPTIONAL REGULATOR"/>
    <property type="match status" value="1"/>
</dbReference>
<dbReference type="PATRIC" id="fig|1424334.3.peg.130"/>
<evidence type="ECO:0000313" key="5">
    <source>
        <dbReference type="EMBL" id="ETF03762.1"/>
    </source>
</evidence>
<comment type="caution">
    <text evidence="5">The sequence shown here is derived from an EMBL/GenBank/DDBJ whole genome shotgun (WGS) entry which is preliminary data.</text>
</comment>
<reference evidence="5 6" key="1">
    <citation type="journal article" date="2014" name="Genome Announc.">
        <title>Draft Genome Sequence of Advenella kashmirensis Strain W13003, a Polycyclic Aromatic Hydrocarbon-Degrading Bacterium.</title>
        <authorList>
            <person name="Wang X."/>
            <person name="Jin D."/>
            <person name="Zhou L."/>
            <person name="Wu L."/>
            <person name="An W."/>
            <person name="Zhao L."/>
        </authorList>
    </citation>
    <scope>NUCLEOTIDE SEQUENCE [LARGE SCALE GENOMIC DNA]</scope>
    <source>
        <strain evidence="5 6">W13003</strain>
    </source>
</reference>
<dbReference type="Pfam" id="PF00392">
    <property type="entry name" value="GntR"/>
    <property type="match status" value="1"/>
</dbReference>
<evidence type="ECO:0000256" key="1">
    <source>
        <dbReference type="ARBA" id="ARBA00023015"/>
    </source>
</evidence>
<evidence type="ECO:0000259" key="4">
    <source>
        <dbReference type="PROSITE" id="PS50949"/>
    </source>
</evidence>
<name>V8QVT3_9BURK</name>
<dbReference type="CDD" id="cd07377">
    <property type="entry name" value="WHTH_GntR"/>
    <property type="match status" value="1"/>
</dbReference>
<dbReference type="Pfam" id="PF07729">
    <property type="entry name" value="FCD"/>
    <property type="match status" value="1"/>
</dbReference>
<dbReference type="eggNOG" id="COG2186">
    <property type="taxonomic scope" value="Bacteria"/>
</dbReference>
<dbReference type="RefSeq" id="WP_024003197.1">
    <property type="nucleotide sequence ID" value="NZ_KI650979.1"/>
</dbReference>
<dbReference type="Proteomes" id="UP000018733">
    <property type="component" value="Unassembled WGS sequence"/>
</dbReference>
<dbReference type="HOGENOM" id="CLU_017584_9_0_4"/>
<dbReference type="InterPro" id="IPR011711">
    <property type="entry name" value="GntR_C"/>
</dbReference>
<dbReference type="InterPro" id="IPR008920">
    <property type="entry name" value="TF_FadR/GntR_C"/>
</dbReference>
<dbReference type="SUPFAM" id="SSF48008">
    <property type="entry name" value="GntR ligand-binding domain-like"/>
    <property type="match status" value="1"/>
</dbReference>
<organism evidence="5 6">
    <name type="scientific">Advenella kashmirensis W13003</name>
    <dbReference type="NCBI Taxonomy" id="1424334"/>
    <lineage>
        <taxon>Bacteria</taxon>
        <taxon>Pseudomonadati</taxon>
        <taxon>Pseudomonadota</taxon>
        <taxon>Betaproteobacteria</taxon>
        <taxon>Burkholderiales</taxon>
        <taxon>Alcaligenaceae</taxon>
    </lineage>
</organism>
<dbReference type="OrthoDB" id="5296437at2"/>